<dbReference type="EMBL" id="JAROCB010000005">
    <property type="protein sequence ID" value="MDN4599222.1"/>
    <property type="molecule type" value="Genomic_DNA"/>
</dbReference>
<accession>A0ABT8J3Q3</accession>
<keyword evidence="1" id="KW-1133">Transmembrane helix</keyword>
<organism evidence="2 3">
    <name type="scientific">Leifsonia virtsii</name>
    <dbReference type="NCBI Taxonomy" id="3035915"/>
    <lineage>
        <taxon>Bacteria</taxon>
        <taxon>Bacillati</taxon>
        <taxon>Actinomycetota</taxon>
        <taxon>Actinomycetes</taxon>
        <taxon>Micrococcales</taxon>
        <taxon>Microbacteriaceae</taxon>
        <taxon>Leifsonia</taxon>
    </lineage>
</organism>
<proteinExistence type="predicted"/>
<protein>
    <submittedName>
        <fullName evidence="2">Uncharacterized protein</fullName>
    </submittedName>
</protein>
<keyword evidence="1" id="KW-0812">Transmembrane</keyword>
<evidence type="ECO:0000313" key="2">
    <source>
        <dbReference type="EMBL" id="MDN4599222.1"/>
    </source>
</evidence>
<keyword evidence="3" id="KW-1185">Reference proteome</keyword>
<dbReference type="Proteomes" id="UP001174210">
    <property type="component" value="Unassembled WGS sequence"/>
</dbReference>
<gene>
    <name evidence="2" type="ORF">P5G59_18870</name>
</gene>
<feature type="transmembrane region" description="Helical" evidence="1">
    <location>
        <begin position="59"/>
        <end position="80"/>
    </location>
</feature>
<evidence type="ECO:0000256" key="1">
    <source>
        <dbReference type="SAM" id="Phobius"/>
    </source>
</evidence>
<dbReference type="RefSeq" id="WP_301220568.1">
    <property type="nucleotide sequence ID" value="NZ_JAROCB010000005.1"/>
</dbReference>
<name>A0ABT8J3Q3_9MICO</name>
<comment type="caution">
    <text evidence="2">The sequence shown here is derived from an EMBL/GenBank/DDBJ whole genome shotgun (WGS) entry which is preliminary data.</text>
</comment>
<feature type="transmembrane region" description="Helical" evidence="1">
    <location>
        <begin position="21"/>
        <end position="39"/>
    </location>
</feature>
<keyword evidence="1" id="KW-0472">Membrane</keyword>
<sequence length="92" mass="9606">MTGPQDVTEPTAQAQIRWGGVVWGLLLAIFAGSTLYVLASAERAAGVALWLRSLTPGSAWALAAAVLGLIIVVSALLGGIRASQRRRVRPRG</sequence>
<evidence type="ECO:0000313" key="3">
    <source>
        <dbReference type="Proteomes" id="UP001174210"/>
    </source>
</evidence>
<reference evidence="2" key="1">
    <citation type="submission" date="2023-03" db="EMBL/GenBank/DDBJ databases">
        <title>MT1 and MT2 Draft Genomes of Novel Species.</title>
        <authorList>
            <person name="Venkateswaran K."/>
        </authorList>
    </citation>
    <scope>NUCLEOTIDE SEQUENCE</scope>
    <source>
        <strain evidence="2">F6_8S_P_1A</strain>
    </source>
</reference>